<feature type="transmembrane region" description="Helical" evidence="9">
    <location>
        <begin position="209"/>
        <end position="230"/>
    </location>
</feature>
<feature type="transmembrane region" description="Helical" evidence="9">
    <location>
        <begin position="55"/>
        <end position="81"/>
    </location>
</feature>
<dbReference type="EMBL" id="EQ973946">
    <property type="protein sequence ID" value="EEF37542.1"/>
    <property type="molecule type" value="Genomic_DNA"/>
</dbReference>
<dbReference type="GO" id="GO:0016020">
    <property type="term" value="C:membrane"/>
    <property type="evidence" value="ECO:0007669"/>
    <property type="project" value="UniProtKB-SubCell"/>
</dbReference>
<gene>
    <name evidence="10" type="ORF">RCOM_1223710</name>
</gene>
<evidence type="ECO:0000256" key="5">
    <source>
        <dbReference type="ARBA" id="ARBA00022989"/>
    </source>
</evidence>
<keyword evidence="4" id="KW-0677">Repeat</keyword>
<dbReference type="STRING" id="3988.B9SFQ3"/>
<dbReference type="PANTHER" id="PTHR46739:SF2">
    <property type="entry name" value="MAJOR INTRINSIC PROTEIN (MIP) FAMILY TRANSPORTER"/>
    <property type="match status" value="1"/>
</dbReference>
<keyword evidence="6 9" id="KW-0472">Membrane</keyword>
<evidence type="ECO:0000256" key="4">
    <source>
        <dbReference type="ARBA" id="ARBA00022737"/>
    </source>
</evidence>
<dbReference type="GO" id="GO:0015250">
    <property type="term" value="F:water channel activity"/>
    <property type="evidence" value="ECO:0007669"/>
    <property type="project" value="InterPro"/>
</dbReference>
<dbReference type="PRINTS" id="PR00783">
    <property type="entry name" value="MINTRINSICP"/>
</dbReference>
<dbReference type="Proteomes" id="UP000008311">
    <property type="component" value="Unassembled WGS sequence"/>
</dbReference>
<evidence type="ECO:0000256" key="1">
    <source>
        <dbReference type="ARBA" id="ARBA00004141"/>
    </source>
</evidence>
<evidence type="ECO:0000256" key="2">
    <source>
        <dbReference type="ARBA" id="ARBA00022448"/>
    </source>
</evidence>
<accession>B9SFQ3</accession>
<dbReference type="InterPro" id="IPR044222">
    <property type="entry name" value="SIP1-1/2-like"/>
</dbReference>
<evidence type="ECO:0000256" key="7">
    <source>
        <dbReference type="ARBA" id="ARBA00024030"/>
    </source>
</evidence>
<dbReference type="InterPro" id="IPR000425">
    <property type="entry name" value="MIP"/>
</dbReference>
<evidence type="ECO:0000313" key="10">
    <source>
        <dbReference type="EMBL" id="EEF37542.1"/>
    </source>
</evidence>
<dbReference type="eggNOG" id="KOG0223">
    <property type="taxonomic scope" value="Eukaryota"/>
</dbReference>
<feature type="transmembrane region" description="Helical" evidence="9">
    <location>
        <begin position="132"/>
        <end position="153"/>
    </location>
</feature>
<keyword evidence="3 8" id="KW-0812">Transmembrane</keyword>
<evidence type="ECO:0000313" key="11">
    <source>
        <dbReference type="Proteomes" id="UP000008311"/>
    </source>
</evidence>
<dbReference type="Pfam" id="PF00230">
    <property type="entry name" value="MIP"/>
    <property type="match status" value="1"/>
</dbReference>
<dbReference type="InParanoid" id="B9SFQ3"/>
<reference evidence="11" key="1">
    <citation type="journal article" date="2010" name="Nat. Biotechnol.">
        <title>Draft genome sequence of the oilseed species Ricinus communis.</title>
        <authorList>
            <person name="Chan A.P."/>
            <person name="Crabtree J."/>
            <person name="Zhao Q."/>
            <person name="Lorenzi H."/>
            <person name="Orvis J."/>
            <person name="Puiu D."/>
            <person name="Melake-Berhan A."/>
            <person name="Jones K.M."/>
            <person name="Redman J."/>
            <person name="Chen G."/>
            <person name="Cahoon E.B."/>
            <person name="Gedil M."/>
            <person name="Stanke M."/>
            <person name="Haas B.J."/>
            <person name="Wortman J.R."/>
            <person name="Fraser-Liggett C.M."/>
            <person name="Ravel J."/>
            <person name="Rabinowicz P.D."/>
        </authorList>
    </citation>
    <scope>NUCLEOTIDE SEQUENCE [LARGE SCALE GENOMIC DNA]</scope>
    <source>
        <strain evidence="11">cv. Hale</strain>
    </source>
</reference>
<dbReference type="AlphaFoldDB" id="B9SFQ3"/>
<dbReference type="PANTHER" id="PTHR46739">
    <property type="entry name" value="AQUAPORIN SIP1-1"/>
    <property type="match status" value="1"/>
</dbReference>
<protein>
    <submittedName>
        <fullName evidence="10">Aquaporin sip2.1, putative</fullName>
    </submittedName>
</protein>
<keyword evidence="2 8" id="KW-0813">Transport</keyword>
<name>B9SFQ3_RICCO</name>
<feature type="transmembrane region" description="Helical" evidence="9">
    <location>
        <begin position="165"/>
        <end position="184"/>
    </location>
</feature>
<comment type="subcellular location">
    <subcellularLocation>
        <location evidence="1">Membrane</location>
        <topology evidence="1">Multi-pass membrane protein</topology>
    </subcellularLocation>
</comment>
<keyword evidence="5 9" id="KW-1133">Transmembrane helix</keyword>
<organism evidence="10 11">
    <name type="scientific">Ricinus communis</name>
    <name type="common">Castor bean</name>
    <dbReference type="NCBI Taxonomy" id="3988"/>
    <lineage>
        <taxon>Eukaryota</taxon>
        <taxon>Viridiplantae</taxon>
        <taxon>Streptophyta</taxon>
        <taxon>Embryophyta</taxon>
        <taxon>Tracheophyta</taxon>
        <taxon>Spermatophyta</taxon>
        <taxon>Magnoliopsida</taxon>
        <taxon>eudicotyledons</taxon>
        <taxon>Gunneridae</taxon>
        <taxon>Pentapetalae</taxon>
        <taxon>rosids</taxon>
        <taxon>fabids</taxon>
        <taxon>Malpighiales</taxon>
        <taxon>Euphorbiaceae</taxon>
        <taxon>Acalyphoideae</taxon>
        <taxon>Acalypheae</taxon>
        <taxon>Ricinus</taxon>
    </lineage>
</organism>
<evidence type="ECO:0000256" key="8">
    <source>
        <dbReference type="RuleBase" id="RU000477"/>
    </source>
</evidence>
<dbReference type="SUPFAM" id="SSF81338">
    <property type="entry name" value="Aquaporin-like"/>
    <property type="match status" value="1"/>
</dbReference>
<evidence type="ECO:0000256" key="9">
    <source>
        <dbReference type="SAM" id="Phobius"/>
    </source>
</evidence>
<evidence type="ECO:0000256" key="3">
    <source>
        <dbReference type="ARBA" id="ARBA00022692"/>
    </source>
</evidence>
<dbReference type="Gene3D" id="1.20.1080.10">
    <property type="entry name" value="Glycerol uptake facilitator protein"/>
    <property type="match status" value="1"/>
</dbReference>
<proteinExistence type="inferred from homology"/>
<dbReference type="InterPro" id="IPR023271">
    <property type="entry name" value="Aquaporin-like"/>
</dbReference>
<comment type="similarity">
    <text evidence="7">Belongs to the MIP/aquaporin (TC 1.A.8) family. SIP (TC 1.A.8.10) subfamily.</text>
</comment>
<feature type="transmembrane region" description="Helical" evidence="9">
    <location>
        <begin position="12"/>
        <end position="35"/>
    </location>
</feature>
<sequence length="239" mass="25618">MGVIKSAVGDAVLTSIWVFTLPFLGVLTSIVSTYVGVEPRSIPGLFITINLATLLYLMFSFLGAALGGASFNPATTVTLYASGLRPDASLMSMAVRFPAQAAGGVSGAMAILQAMPRKYKHLLKGPSLKVDLHTGAIAEGVLSFMLCLAFLSLMSKGPKNSMLKLWLLACVITGLAACGAKYTGPSLNPANVYGWAYVHNWHNSWELFYVYWIGPLVGATLSAWVFRFLFKPSSKQKQA</sequence>
<evidence type="ECO:0000256" key="6">
    <source>
        <dbReference type="ARBA" id="ARBA00023136"/>
    </source>
</evidence>
<keyword evidence="11" id="KW-1185">Reference proteome</keyword>